<dbReference type="InterPro" id="IPR006260">
    <property type="entry name" value="TonB/TolA_C"/>
</dbReference>
<organism evidence="13 14">
    <name type="scientific">Luteimonas chenhongjianii</name>
    <dbReference type="NCBI Taxonomy" id="2006110"/>
    <lineage>
        <taxon>Bacteria</taxon>
        <taxon>Pseudomonadati</taxon>
        <taxon>Pseudomonadota</taxon>
        <taxon>Gammaproteobacteria</taxon>
        <taxon>Lysobacterales</taxon>
        <taxon>Lysobacteraceae</taxon>
        <taxon>Luteimonas</taxon>
    </lineage>
</organism>
<evidence type="ECO:0000256" key="1">
    <source>
        <dbReference type="ARBA" id="ARBA00004383"/>
    </source>
</evidence>
<dbReference type="InterPro" id="IPR037682">
    <property type="entry name" value="TonB_C"/>
</dbReference>
<evidence type="ECO:0000256" key="8">
    <source>
        <dbReference type="ARBA" id="ARBA00022989"/>
    </source>
</evidence>
<dbReference type="PANTHER" id="PTHR33446:SF2">
    <property type="entry name" value="PROTEIN TONB"/>
    <property type="match status" value="1"/>
</dbReference>
<dbReference type="SUPFAM" id="SSF74653">
    <property type="entry name" value="TolA/TonB C-terminal domain"/>
    <property type="match status" value="1"/>
</dbReference>
<dbReference type="EMBL" id="CP023406">
    <property type="protein sequence ID" value="ATD67584.1"/>
    <property type="molecule type" value="Genomic_DNA"/>
</dbReference>
<feature type="transmembrane region" description="Helical" evidence="11">
    <location>
        <begin position="39"/>
        <end position="56"/>
    </location>
</feature>
<dbReference type="GO" id="GO:0098797">
    <property type="term" value="C:plasma membrane protein complex"/>
    <property type="evidence" value="ECO:0007669"/>
    <property type="project" value="TreeGrafter"/>
</dbReference>
<dbReference type="KEGG" id="lum:CNR27_09165"/>
<evidence type="ECO:0000256" key="11">
    <source>
        <dbReference type="SAM" id="Phobius"/>
    </source>
</evidence>
<dbReference type="GO" id="GO:0031992">
    <property type="term" value="F:energy transducer activity"/>
    <property type="evidence" value="ECO:0007669"/>
    <property type="project" value="TreeGrafter"/>
</dbReference>
<evidence type="ECO:0000256" key="4">
    <source>
        <dbReference type="ARBA" id="ARBA00022475"/>
    </source>
</evidence>
<keyword evidence="8 11" id="KW-1133">Transmembrane helix</keyword>
<dbReference type="Proteomes" id="UP000218968">
    <property type="component" value="Chromosome"/>
</dbReference>
<comment type="subcellular location">
    <subcellularLocation>
        <location evidence="1">Cell inner membrane</location>
        <topology evidence="1">Single-pass membrane protein</topology>
        <orientation evidence="1">Periplasmic side</orientation>
    </subcellularLocation>
</comment>
<keyword evidence="6 11" id="KW-0812">Transmembrane</keyword>
<evidence type="ECO:0000256" key="5">
    <source>
        <dbReference type="ARBA" id="ARBA00022519"/>
    </source>
</evidence>
<protein>
    <recommendedName>
        <fullName evidence="12">TonB C-terminal domain-containing protein</fullName>
    </recommendedName>
</protein>
<evidence type="ECO:0000313" key="14">
    <source>
        <dbReference type="Proteomes" id="UP000218968"/>
    </source>
</evidence>
<dbReference type="AlphaFoldDB" id="A0A290XEJ5"/>
<dbReference type="Gene3D" id="3.30.1150.10">
    <property type="match status" value="1"/>
</dbReference>
<keyword evidence="4" id="KW-1003">Cell membrane</keyword>
<dbReference type="PROSITE" id="PS52015">
    <property type="entry name" value="TONB_CTD"/>
    <property type="match status" value="1"/>
</dbReference>
<dbReference type="NCBIfam" id="TIGR01352">
    <property type="entry name" value="tonB_Cterm"/>
    <property type="match status" value="1"/>
</dbReference>
<keyword evidence="9 11" id="KW-0472">Membrane</keyword>
<evidence type="ECO:0000259" key="12">
    <source>
        <dbReference type="PROSITE" id="PS52015"/>
    </source>
</evidence>
<dbReference type="GO" id="GO:0015031">
    <property type="term" value="P:protein transport"/>
    <property type="evidence" value="ECO:0007669"/>
    <property type="project" value="UniProtKB-KW"/>
</dbReference>
<dbReference type="GO" id="GO:0055085">
    <property type="term" value="P:transmembrane transport"/>
    <property type="evidence" value="ECO:0007669"/>
    <property type="project" value="InterPro"/>
</dbReference>
<evidence type="ECO:0000256" key="9">
    <source>
        <dbReference type="ARBA" id="ARBA00023136"/>
    </source>
</evidence>
<evidence type="ECO:0000256" key="3">
    <source>
        <dbReference type="ARBA" id="ARBA00022448"/>
    </source>
</evidence>
<feature type="domain" description="TonB C-terminal" evidence="12">
    <location>
        <begin position="103"/>
        <end position="196"/>
    </location>
</feature>
<evidence type="ECO:0000256" key="2">
    <source>
        <dbReference type="ARBA" id="ARBA00006555"/>
    </source>
</evidence>
<feature type="compositionally biased region" description="Basic and acidic residues" evidence="10">
    <location>
        <begin position="80"/>
        <end position="89"/>
    </location>
</feature>
<dbReference type="PANTHER" id="PTHR33446">
    <property type="entry name" value="PROTEIN TONB-RELATED"/>
    <property type="match status" value="1"/>
</dbReference>
<dbReference type="InterPro" id="IPR051045">
    <property type="entry name" value="TonB-dependent_transducer"/>
</dbReference>
<gene>
    <name evidence="13" type="ORF">CNR27_09165</name>
</gene>
<keyword evidence="7" id="KW-0653">Protein transport</keyword>
<evidence type="ECO:0000256" key="10">
    <source>
        <dbReference type="SAM" id="MobiDB-lite"/>
    </source>
</evidence>
<reference evidence="14" key="1">
    <citation type="submission" date="2017-09" db="EMBL/GenBank/DDBJ databases">
        <title>Luteimonas liuhanmingii sp.nov., isolated from the intestinal contents of Tibetan Plateau Pika in Yushu, Qinghai Province, China.</title>
        <authorList>
            <person name="Gui Z."/>
        </authorList>
    </citation>
    <scope>NUCLEOTIDE SEQUENCE [LARGE SCALE GENOMIC DNA]</scope>
    <source>
        <strain evidence="14">100111</strain>
    </source>
</reference>
<name>A0A290XEJ5_9GAMM</name>
<dbReference type="Pfam" id="PF03544">
    <property type="entry name" value="TonB_C"/>
    <property type="match status" value="1"/>
</dbReference>
<proteinExistence type="inferred from homology"/>
<feature type="region of interest" description="Disordered" evidence="10">
    <location>
        <begin position="67"/>
        <end position="130"/>
    </location>
</feature>
<evidence type="ECO:0000256" key="7">
    <source>
        <dbReference type="ARBA" id="ARBA00022927"/>
    </source>
</evidence>
<keyword evidence="3" id="KW-0813">Transport</keyword>
<keyword evidence="14" id="KW-1185">Reference proteome</keyword>
<comment type="similarity">
    <text evidence="2">Belongs to the TonB family.</text>
</comment>
<keyword evidence="5" id="KW-0997">Cell inner membrane</keyword>
<evidence type="ECO:0000256" key="6">
    <source>
        <dbReference type="ARBA" id="ARBA00022692"/>
    </source>
</evidence>
<sequence>MGASSLPFTIGCAMYDPAQRPADPPPHDRDRRRKRSSPLLWILLLALLVLIGWYALTQRSARETVELPPTPIIGDPDAPVAEREPESRPTRSAPAPARPPAQPADRAARPTAQPEIPYPPAAARNREEGSLTLLVQVDADGNATDVSIAERSGSRDLDRAAQQAVRSWKFEPAIKGGKPIASEVRVPIDFSLQQPR</sequence>
<feature type="compositionally biased region" description="Low complexity" evidence="10">
    <location>
        <begin position="103"/>
        <end position="114"/>
    </location>
</feature>
<evidence type="ECO:0000313" key="13">
    <source>
        <dbReference type="EMBL" id="ATD67584.1"/>
    </source>
</evidence>
<accession>A0A290XEJ5</accession>